<keyword evidence="1" id="KW-0812">Transmembrane</keyword>
<accession>A0A0D5A329</accession>
<dbReference type="AlphaFoldDB" id="A0A0D5A329"/>
<feature type="transmembrane region" description="Helical" evidence="1">
    <location>
        <begin position="54"/>
        <end position="86"/>
    </location>
</feature>
<reference evidence="2" key="1">
    <citation type="submission" date="2014-06" db="EMBL/GenBank/DDBJ databases">
        <authorList>
            <person name="Berube P.M."/>
        </authorList>
    </citation>
    <scope>NUCLEOTIDE SEQUENCE</scope>
    <source>
        <strain evidence="2">P0903-H212</strain>
    </source>
</reference>
<sequence>MAKNNKKFLIFFTIIFLQACILTSPDLLTLNGITPCWPVILLLPISLKNPPWKAAIASVLLGIFIDSFTISDVSYIPSLLILSLVWSTYGLHNKKIELFLNIGLLAIFGTAFVGLSIWIQKIIIYSVLRNNWFHSWSIYVLISEVIITGLVAPFFSSWLLITYKKN</sequence>
<proteinExistence type="predicted"/>
<evidence type="ECO:0000313" key="2">
    <source>
        <dbReference type="EMBL" id="AJW30932.1"/>
    </source>
</evidence>
<keyword evidence="1" id="KW-0472">Membrane</keyword>
<gene>
    <name evidence="2" type="ORF">FA03_0100</name>
</gene>
<evidence type="ECO:0000256" key="1">
    <source>
        <dbReference type="SAM" id="Phobius"/>
    </source>
</evidence>
<keyword evidence="1" id="KW-1133">Transmembrane helix</keyword>
<organism evidence="2">
    <name type="scientific">Prochlorococcus marinus str. P0903-H212</name>
    <dbReference type="NCBI Taxonomy" id="1622208"/>
    <lineage>
        <taxon>Bacteria</taxon>
        <taxon>Bacillati</taxon>
        <taxon>Cyanobacteriota</taxon>
        <taxon>Cyanophyceae</taxon>
        <taxon>Synechococcales</taxon>
        <taxon>Prochlorococcaceae</taxon>
        <taxon>Prochlorococcus</taxon>
    </lineage>
</organism>
<feature type="transmembrane region" description="Helical" evidence="1">
    <location>
        <begin position="98"/>
        <end position="118"/>
    </location>
</feature>
<feature type="transmembrane region" description="Helical" evidence="1">
    <location>
        <begin position="138"/>
        <end position="161"/>
    </location>
</feature>
<protein>
    <submittedName>
        <fullName evidence="2">Rod shape-determining protein MreD</fullName>
    </submittedName>
</protein>
<dbReference type="EMBL" id="KJ947871">
    <property type="protein sequence ID" value="AJW30932.1"/>
    <property type="molecule type" value="Genomic_DNA"/>
</dbReference>
<name>A0A0D5A329_PROMR</name>
<dbReference type="PROSITE" id="PS51257">
    <property type="entry name" value="PROKAR_LIPOPROTEIN"/>
    <property type="match status" value="1"/>
</dbReference>